<evidence type="ECO:0000259" key="1">
    <source>
        <dbReference type="Pfam" id="PF09851"/>
    </source>
</evidence>
<name>A0ABP8YEN9_9MICO</name>
<organism evidence="2 3">
    <name type="scientific">Pedococcus ginsenosidimutans</name>
    <dbReference type="NCBI Taxonomy" id="490570"/>
    <lineage>
        <taxon>Bacteria</taxon>
        <taxon>Bacillati</taxon>
        <taxon>Actinomycetota</taxon>
        <taxon>Actinomycetes</taxon>
        <taxon>Micrococcales</taxon>
        <taxon>Intrasporangiaceae</taxon>
        <taxon>Pedococcus</taxon>
    </lineage>
</organism>
<reference evidence="3" key="1">
    <citation type="journal article" date="2019" name="Int. J. Syst. Evol. Microbiol.">
        <title>The Global Catalogue of Microorganisms (GCM) 10K type strain sequencing project: providing services to taxonomists for standard genome sequencing and annotation.</title>
        <authorList>
            <consortium name="The Broad Institute Genomics Platform"/>
            <consortium name="The Broad Institute Genome Sequencing Center for Infectious Disease"/>
            <person name="Wu L."/>
            <person name="Ma J."/>
        </authorList>
    </citation>
    <scope>NUCLEOTIDE SEQUENCE [LARGE SCALE GENOMIC DNA]</scope>
    <source>
        <strain evidence="3">JCM 18961</strain>
    </source>
</reference>
<gene>
    <name evidence="2" type="ORF">GCM10025782_26130</name>
</gene>
<evidence type="ECO:0000313" key="3">
    <source>
        <dbReference type="Proteomes" id="UP001500556"/>
    </source>
</evidence>
<protein>
    <recommendedName>
        <fullName evidence="1">SHOCT domain-containing protein</fullName>
    </recommendedName>
</protein>
<evidence type="ECO:0000313" key="2">
    <source>
        <dbReference type="EMBL" id="GAA4726527.1"/>
    </source>
</evidence>
<dbReference type="Proteomes" id="UP001500556">
    <property type="component" value="Unassembled WGS sequence"/>
</dbReference>
<keyword evidence="3" id="KW-1185">Reference proteome</keyword>
<dbReference type="InterPro" id="IPR018649">
    <property type="entry name" value="SHOCT"/>
</dbReference>
<sequence>MSIAGEGKVQVTVAQGAQEGFAGLHRKAVEALQANMMHGERVEVVILGPSNQAVIGTNRRAFIFKKGFMAGASFGAELTSWDYRNLVGVQLHTGMMSGAVILQGPGQSGSKTSTWRNKDDDPYKAPNAIPVTRPFDKAQTGVASLRQRIADAHAPSQPTQQTSPGIATNLIADELMKLAQLRDAGVLTEEEFAQQKLRLLG</sequence>
<accession>A0ABP8YEN9</accession>
<proteinExistence type="predicted"/>
<dbReference type="Pfam" id="PF09851">
    <property type="entry name" value="SHOCT"/>
    <property type="match status" value="1"/>
</dbReference>
<dbReference type="EMBL" id="BAABLO010000011">
    <property type="protein sequence ID" value="GAA4726527.1"/>
    <property type="molecule type" value="Genomic_DNA"/>
</dbReference>
<comment type="caution">
    <text evidence="2">The sequence shown here is derived from an EMBL/GenBank/DDBJ whole genome shotgun (WGS) entry which is preliminary data.</text>
</comment>
<feature type="domain" description="SHOCT" evidence="1">
    <location>
        <begin position="173"/>
        <end position="196"/>
    </location>
</feature>